<dbReference type="InterPro" id="IPR008621">
    <property type="entry name" value="Cbb3-typ_cyt_oxidase_comp"/>
</dbReference>
<dbReference type="EMBL" id="BJLF01000007">
    <property type="protein sequence ID" value="GEA50876.1"/>
    <property type="molecule type" value="Genomic_DNA"/>
</dbReference>
<dbReference type="OrthoDB" id="6402501at2"/>
<keyword evidence="3" id="KW-1185">Reference proteome</keyword>
<dbReference type="AlphaFoldDB" id="A0A4Y3HUW7"/>
<gene>
    <name evidence="2" type="ORF">VIN01S_16800</name>
</gene>
<dbReference type="Pfam" id="PF05545">
    <property type="entry name" value="FixQ"/>
    <property type="match status" value="1"/>
</dbReference>
<sequence length="57" mass="6588">MDISVIHSIWTILLFVCFGGVVWWAFGKNRKARFEEDANLIFADEQSSKKDQQGEPK</sequence>
<dbReference type="RefSeq" id="WP_141345223.1">
    <property type="nucleotide sequence ID" value="NZ_BJLF01000007.1"/>
</dbReference>
<proteinExistence type="predicted"/>
<keyword evidence="1" id="KW-1133">Transmembrane helix</keyword>
<accession>A0A4Y3HUW7</accession>
<evidence type="ECO:0000256" key="1">
    <source>
        <dbReference type="SAM" id="Phobius"/>
    </source>
</evidence>
<evidence type="ECO:0000313" key="3">
    <source>
        <dbReference type="Proteomes" id="UP000318717"/>
    </source>
</evidence>
<keyword evidence="1" id="KW-0472">Membrane</keyword>
<evidence type="ECO:0000313" key="2">
    <source>
        <dbReference type="EMBL" id="GEA50876.1"/>
    </source>
</evidence>
<dbReference type="CDD" id="cd01324">
    <property type="entry name" value="cbb3_Oxidase_CcoQ"/>
    <property type="match status" value="1"/>
</dbReference>
<organism evidence="2 3">
    <name type="scientific">Vibrio inusitatus NBRC 102082</name>
    <dbReference type="NCBI Taxonomy" id="1219070"/>
    <lineage>
        <taxon>Bacteria</taxon>
        <taxon>Pseudomonadati</taxon>
        <taxon>Pseudomonadota</taxon>
        <taxon>Gammaproteobacteria</taxon>
        <taxon>Vibrionales</taxon>
        <taxon>Vibrionaceae</taxon>
        <taxon>Vibrio</taxon>
    </lineage>
</organism>
<reference evidence="2 3" key="1">
    <citation type="submission" date="2019-06" db="EMBL/GenBank/DDBJ databases">
        <title>Whole genome shotgun sequence of Vibrio inusitatus NBRC 102082.</title>
        <authorList>
            <person name="Hosoyama A."/>
            <person name="Uohara A."/>
            <person name="Ohji S."/>
            <person name="Ichikawa N."/>
        </authorList>
    </citation>
    <scope>NUCLEOTIDE SEQUENCE [LARGE SCALE GENOMIC DNA]</scope>
    <source>
        <strain evidence="2 3">NBRC 102082</strain>
    </source>
</reference>
<dbReference type="Proteomes" id="UP000318717">
    <property type="component" value="Unassembled WGS sequence"/>
</dbReference>
<protein>
    <submittedName>
        <fullName evidence="2">Cytochrome-c oxidase</fullName>
    </submittedName>
</protein>
<keyword evidence="1" id="KW-0812">Transmembrane</keyword>
<comment type="caution">
    <text evidence="2">The sequence shown here is derived from an EMBL/GenBank/DDBJ whole genome shotgun (WGS) entry which is preliminary data.</text>
</comment>
<name>A0A4Y3HUW7_9VIBR</name>
<feature type="transmembrane region" description="Helical" evidence="1">
    <location>
        <begin position="6"/>
        <end position="26"/>
    </location>
</feature>